<dbReference type="InterPro" id="IPR008920">
    <property type="entry name" value="TF_FadR/GntR_C"/>
</dbReference>
<dbReference type="Pfam" id="PF00392">
    <property type="entry name" value="GntR"/>
    <property type="match status" value="1"/>
</dbReference>
<keyword evidence="7" id="KW-1185">Reference proteome</keyword>
<comment type="caution">
    <text evidence="6">The sequence shown here is derived from an EMBL/GenBank/DDBJ whole genome shotgun (WGS) entry which is preliminary data.</text>
</comment>
<dbReference type="PANTHER" id="PTHR43537">
    <property type="entry name" value="TRANSCRIPTIONAL REGULATOR, GNTR FAMILY"/>
    <property type="match status" value="1"/>
</dbReference>
<name>N6UXR0_9HYPH</name>
<dbReference type="CDD" id="cd07377">
    <property type="entry name" value="WHTH_GntR"/>
    <property type="match status" value="1"/>
</dbReference>
<dbReference type="SMART" id="SM00345">
    <property type="entry name" value="HTH_GNTR"/>
    <property type="match status" value="1"/>
</dbReference>
<dbReference type="Gene3D" id="1.20.120.530">
    <property type="entry name" value="GntR ligand-binding domain-like"/>
    <property type="match status" value="1"/>
</dbReference>
<accession>N6UXR0</accession>
<keyword evidence="2" id="KW-0238">DNA-binding</keyword>
<reference evidence="6 7" key="1">
    <citation type="journal article" date="2012" name="BMC Genomics">
        <title>Genomic basis of broad host range and environmental adaptability of Rhizobium tropici CIAT 899 and Rhizobium sp. PRF 81 which are used in inoculants for common bean (Phaseolus vulgaris L.).</title>
        <authorList>
            <person name="Ormeno-Orrillo E."/>
            <person name="Menna P."/>
            <person name="Almeida L.G."/>
            <person name="Ollero F.J."/>
            <person name="Nicolas M.F."/>
            <person name="Pains Rodrigues E."/>
            <person name="Shigueyoshi Nakatani A."/>
            <person name="Silva Batista J.S."/>
            <person name="Oliveira Chueire L.M."/>
            <person name="Souza R.C."/>
            <person name="Ribeiro Vasconcelos A.T."/>
            <person name="Megias M."/>
            <person name="Hungria M."/>
            <person name="Martinez-Romero E."/>
        </authorList>
    </citation>
    <scope>NUCLEOTIDE SEQUENCE [LARGE SCALE GENOMIC DNA]</scope>
    <source>
        <strain evidence="6 7">PRF 81</strain>
    </source>
</reference>
<dbReference type="GO" id="GO:0003677">
    <property type="term" value="F:DNA binding"/>
    <property type="evidence" value="ECO:0007669"/>
    <property type="project" value="UniProtKB-KW"/>
</dbReference>
<gene>
    <name evidence="6" type="ORF">RHSP_06985</name>
</gene>
<feature type="domain" description="HTH gntR-type" evidence="5">
    <location>
        <begin position="37"/>
        <end position="104"/>
    </location>
</feature>
<dbReference type="STRING" id="363754.RHSP_06985"/>
<dbReference type="GO" id="GO:0003700">
    <property type="term" value="F:DNA-binding transcription factor activity"/>
    <property type="evidence" value="ECO:0007669"/>
    <property type="project" value="InterPro"/>
</dbReference>
<keyword evidence="1" id="KW-0805">Transcription regulation</keyword>
<dbReference type="AlphaFoldDB" id="N6UXR0"/>
<dbReference type="PROSITE" id="PS50949">
    <property type="entry name" value="HTH_GNTR"/>
    <property type="match status" value="1"/>
</dbReference>
<evidence type="ECO:0000256" key="2">
    <source>
        <dbReference type="ARBA" id="ARBA00023125"/>
    </source>
</evidence>
<dbReference type="InterPro" id="IPR036390">
    <property type="entry name" value="WH_DNA-bd_sf"/>
</dbReference>
<dbReference type="PANTHER" id="PTHR43537:SF5">
    <property type="entry name" value="UXU OPERON TRANSCRIPTIONAL REGULATOR"/>
    <property type="match status" value="1"/>
</dbReference>
<dbReference type="InterPro" id="IPR011711">
    <property type="entry name" value="GntR_C"/>
</dbReference>
<dbReference type="SMART" id="SM00895">
    <property type="entry name" value="FCD"/>
    <property type="match status" value="1"/>
</dbReference>
<keyword evidence="3" id="KW-0804">Transcription</keyword>
<sequence>MHSCCSCNAVHRGHGRGSETWDEMSVSQLEGGSPRKTSLYEELHLRLRAEILGGTLPEGLVLTEAALADLVGSSRAPVRQALQLLFDDGLIARFDGRGFVVGAGGAQPKRVKLGDYLGRLFDEDGDRPMFAWQALYEDVERIVVHRSFFGRYRINENELARHFGVGRGVARDVLVKLETLGITEKDDNFRWSIVPLDSQRIRDLYEVREQIEPVALSGALGGLSAEHVDAMLSRLSQALADYPDVSASTMYELELDLHQRSLQACPNKEFLNILKRTRCILTLSKHVVGSRIKKPEYEPFFAEHMGVFKMVQKRDENGLQKAMRDHIRNSQPNVQARAAYIRENYKSDEYSFIV</sequence>
<organism evidence="6 7">
    <name type="scientific">Rhizobium freirei PRF 81</name>
    <dbReference type="NCBI Taxonomy" id="363754"/>
    <lineage>
        <taxon>Bacteria</taxon>
        <taxon>Pseudomonadati</taxon>
        <taxon>Pseudomonadota</taxon>
        <taxon>Alphaproteobacteria</taxon>
        <taxon>Hyphomicrobiales</taxon>
        <taxon>Rhizobiaceae</taxon>
        <taxon>Rhizobium/Agrobacterium group</taxon>
        <taxon>Rhizobium</taxon>
    </lineage>
</organism>
<dbReference type="Proteomes" id="UP000012429">
    <property type="component" value="Unassembled WGS sequence"/>
</dbReference>
<dbReference type="InterPro" id="IPR036388">
    <property type="entry name" value="WH-like_DNA-bd_sf"/>
</dbReference>
<feature type="region of interest" description="Disordered" evidence="4">
    <location>
        <begin position="11"/>
        <end position="34"/>
    </location>
</feature>
<dbReference type="Pfam" id="PF07729">
    <property type="entry name" value="FCD"/>
    <property type="match status" value="1"/>
</dbReference>
<dbReference type="PATRIC" id="fig|363754.4.peg.4797"/>
<evidence type="ECO:0000256" key="4">
    <source>
        <dbReference type="SAM" id="MobiDB-lite"/>
    </source>
</evidence>
<dbReference type="SUPFAM" id="SSF48008">
    <property type="entry name" value="GntR ligand-binding domain-like"/>
    <property type="match status" value="1"/>
</dbReference>
<evidence type="ECO:0000256" key="3">
    <source>
        <dbReference type="ARBA" id="ARBA00023163"/>
    </source>
</evidence>
<dbReference type="InterPro" id="IPR000524">
    <property type="entry name" value="Tscrpt_reg_HTH_GntR"/>
</dbReference>
<evidence type="ECO:0000313" key="6">
    <source>
        <dbReference type="EMBL" id="ENN85541.1"/>
    </source>
</evidence>
<protein>
    <submittedName>
        <fullName evidence="6">Putative HTH-type transcriptional regulator</fullName>
    </submittedName>
</protein>
<evidence type="ECO:0000256" key="1">
    <source>
        <dbReference type="ARBA" id="ARBA00023015"/>
    </source>
</evidence>
<dbReference type="Gene3D" id="1.10.10.10">
    <property type="entry name" value="Winged helix-like DNA-binding domain superfamily/Winged helix DNA-binding domain"/>
    <property type="match status" value="1"/>
</dbReference>
<dbReference type="EMBL" id="AQHN01000083">
    <property type="protein sequence ID" value="ENN85541.1"/>
    <property type="molecule type" value="Genomic_DNA"/>
</dbReference>
<evidence type="ECO:0000313" key="7">
    <source>
        <dbReference type="Proteomes" id="UP000012429"/>
    </source>
</evidence>
<proteinExistence type="predicted"/>
<dbReference type="SUPFAM" id="SSF46785">
    <property type="entry name" value="Winged helix' DNA-binding domain"/>
    <property type="match status" value="2"/>
</dbReference>
<evidence type="ECO:0000259" key="5">
    <source>
        <dbReference type="PROSITE" id="PS50949"/>
    </source>
</evidence>